<sequence>MCRAFSCPAFGPWRRANRATGRFMQGQAGASMRRCRLAPESESPVNLRHSVLFACITAAHLALAVPAARADAPAATAAQATTPSAADQRFTDIHEREWAWRKQQFGMADEDSDAHDARHTLPSVTPATQAARLAMWERVLAELDTIDPAALSPENRIHLAVYRPQVENLAAEVRFRGYEMPFNSDSSFWSNLGFMARGDFDSVEDYRAYIDRLADVPRLFDEHIANMRAGLARGFSVPRAVLDGRDVSIAMVAELEDPTQSGLYKPFERLPASIPADMQANLRADAKAAIADRVVPAHRTLLKFFREEYVPNARTTLGASEMPDGEAYYRQQIREYTTLELTPDEIHRIGLDEVARIQAEMQEVIAQTGFDGDFAAFLHFLRTDPQFYAKTPQELLNHAAWIAKRIDAVVGDYIGTLPRARFTIVPVPPEIAPFWTAGRGGNNTYWLNTYDLPSRPLYNLPALTLHEASPGHALQGALAEEQDALPDFRRETYISAFGEGWGLYVEKLGEEMGIYETPYQQFGRLTYEMWRACRLVIDTGVHAKGWTRDQALAYLRDHTALSEHEVTTEVDRYISWPGQALSYKLGELAIVRLRGEAERALGDKFDIKAFHDMVLALGSVPLPVLETQVRAFIAESVAKAEAPAPESQGAGAG</sequence>
<dbReference type="Proteomes" id="UP000680116">
    <property type="component" value="Chromosome"/>
</dbReference>
<accession>A0ABN7R537</accession>
<dbReference type="EMBL" id="OU015430">
    <property type="protein sequence ID" value="CAG4977827.1"/>
    <property type="molecule type" value="Genomic_DNA"/>
</dbReference>
<protein>
    <recommendedName>
        <fullName evidence="3">DUF885 domain-containing protein</fullName>
    </recommendedName>
</protein>
<proteinExistence type="predicted"/>
<keyword evidence="2" id="KW-1185">Reference proteome</keyword>
<evidence type="ECO:0000313" key="2">
    <source>
        <dbReference type="Proteomes" id="UP000680116"/>
    </source>
</evidence>
<dbReference type="PANTHER" id="PTHR33361">
    <property type="entry name" value="GLR0591 PROTEIN"/>
    <property type="match status" value="1"/>
</dbReference>
<gene>
    <name evidence="1" type="ORF">LYB30171_02501</name>
</gene>
<evidence type="ECO:0008006" key="3">
    <source>
        <dbReference type="Google" id="ProtNLM"/>
    </source>
</evidence>
<dbReference type="Pfam" id="PF05960">
    <property type="entry name" value="DUF885"/>
    <property type="match status" value="1"/>
</dbReference>
<reference evidence="1 2" key="1">
    <citation type="submission" date="2021-04" db="EMBL/GenBank/DDBJ databases">
        <authorList>
            <person name="Rodrigo-Torres L."/>
            <person name="Arahal R. D."/>
            <person name="Lucena T."/>
        </authorList>
    </citation>
    <scope>NUCLEOTIDE SEQUENCE [LARGE SCALE GENOMIC DNA]</scope>
    <source>
        <strain evidence="1 2">CECT 30171</strain>
    </source>
</reference>
<organism evidence="1 2">
    <name type="scientific">Novilysobacter luteus</name>
    <dbReference type="NCBI Taxonomy" id="2822368"/>
    <lineage>
        <taxon>Bacteria</taxon>
        <taxon>Pseudomonadati</taxon>
        <taxon>Pseudomonadota</taxon>
        <taxon>Gammaproteobacteria</taxon>
        <taxon>Lysobacterales</taxon>
        <taxon>Lysobacteraceae</taxon>
        <taxon>Novilysobacter</taxon>
    </lineage>
</organism>
<evidence type="ECO:0000313" key="1">
    <source>
        <dbReference type="EMBL" id="CAG4977827.1"/>
    </source>
</evidence>
<name>A0ABN7R537_9GAMM</name>
<dbReference type="PANTHER" id="PTHR33361:SF2">
    <property type="entry name" value="DUF885 DOMAIN-CONTAINING PROTEIN"/>
    <property type="match status" value="1"/>
</dbReference>
<dbReference type="InterPro" id="IPR010281">
    <property type="entry name" value="DUF885"/>
</dbReference>